<dbReference type="InterPro" id="IPR000792">
    <property type="entry name" value="Tscrpt_reg_LuxR_C"/>
</dbReference>
<evidence type="ECO:0000313" key="9">
    <source>
        <dbReference type="Proteomes" id="UP000198949"/>
    </source>
</evidence>
<dbReference type="GO" id="GO:0003677">
    <property type="term" value="F:DNA binding"/>
    <property type="evidence" value="ECO:0007669"/>
    <property type="project" value="UniProtKB-KW"/>
</dbReference>
<dbReference type="EMBL" id="FNAD01000014">
    <property type="protein sequence ID" value="SDE16679.1"/>
    <property type="molecule type" value="Genomic_DNA"/>
</dbReference>
<keyword evidence="3 8" id="KW-0238">DNA-binding</keyword>
<gene>
    <name evidence="8" type="ORF">SAMN05216270_11471</name>
</gene>
<accession>A0A1G7AP83</accession>
<dbReference type="PRINTS" id="PR00038">
    <property type="entry name" value="HTHLUXR"/>
</dbReference>
<dbReference type="InterPro" id="IPR016032">
    <property type="entry name" value="Sig_transdc_resp-reg_C-effctor"/>
</dbReference>
<evidence type="ECO:0000256" key="5">
    <source>
        <dbReference type="PROSITE-ProRule" id="PRU00169"/>
    </source>
</evidence>
<dbReference type="Pfam" id="PF00196">
    <property type="entry name" value="GerE"/>
    <property type="match status" value="1"/>
</dbReference>
<dbReference type="SUPFAM" id="SSF46894">
    <property type="entry name" value="C-terminal effector domain of the bipartite response regulators"/>
    <property type="match status" value="1"/>
</dbReference>
<evidence type="ECO:0000259" key="7">
    <source>
        <dbReference type="PROSITE" id="PS50110"/>
    </source>
</evidence>
<dbReference type="Pfam" id="PF00072">
    <property type="entry name" value="Response_reg"/>
    <property type="match status" value="1"/>
</dbReference>
<dbReference type="SMART" id="SM00448">
    <property type="entry name" value="REC"/>
    <property type="match status" value="1"/>
</dbReference>
<keyword evidence="2" id="KW-0805">Transcription regulation</keyword>
<organism evidence="8 9">
    <name type="scientific">Glycomyces harbinensis</name>
    <dbReference type="NCBI Taxonomy" id="58114"/>
    <lineage>
        <taxon>Bacteria</taxon>
        <taxon>Bacillati</taxon>
        <taxon>Actinomycetota</taxon>
        <taxon>Actinomycetes</taxon>
        <taxon>Glycomycetales</taxon>
        <taxon>Glycomycetaceae</taxon>
        <taxon>Glycomyces</taxon>
    </lineage>
</organism>
<evidence type="ECO:0000256" key="2">
    <source>
        <dbReference type="ARBA" id="ARBA00023015"/>
    </source>
</evidence>
<evidence type="ECO:0000259" key="6">
    <source>
        <dbReference type="PROSITE" id="PS50043"/>
    </source>
</evidence>
<dbReference type="SUPFAM" id="SSF52172">
    <property type="entry name" value="CheY-like"/>
    <property type="match status" value="1"/>
</dbReference>
<dbReference type="Proteomes" id="UP000198949">
    <property type="component" value="Unassembled WGS sequence"/>
</dbReference>
<dbReference type="CDD" id="cd06170">
    <property type="entry name" value="LuxR_C_like"/>
    <property type="match status" value="1"/>
</dbReference>
<evidence type="ECO:0000256" key="4">
    <source>
        <dbReference type="ARBA" id="ARBA00023163"/>
    </source>
</evidence>
<evidence type="ECO:0000256" key="1">
    <source>
        <dbReference type="ARBA" id="ARBA00022553"/>
    </source>
</evidence>
<dbReference type="SMART" id="SM00421">
    <property type="entry name" value="HTH_LUXR"/>
    <property type="match status" value="1"/>
</dbReference>
<dbReference type="OrthoDB" id="9808843at2"/>
<evidence type="ECO:0000313" key="8">
    <source>
        <dbReference type="EMBL" id="SDE16679.1"/>
    </source>
</evidence>
<keyword evidence="4" id="KW-0804">Transcription</keyword>
<feature type="domain" description="Response regulatory" evidence="7">
    <location>
        <begin position="3"/>
        <end position="119"/>
    </location>
</feature>
<dbReference type="InterPro" id="IPR058245">
    <property type="entry name" value="NreC/VraR/RcsB-like_REC"/>
</dbReference>
<dbReference type="InterPro" id="IPR001789">
    <property type="entry name" value="Sig_transdc_resp-reg_receiver"/>
</dbReference>
<dbReference type="InterPro" id="IPR039420">
    <property type="entry name" value="WalR-like"/>
</dbReference>
<dbReference type="InterPro" id="IPR011006">
    <property type="entry name" value="CheY-like_superfamily"/>
</dbReference>
<dbReference type="Gene3D" id="3.40.50.2300">
    <property type="match status" value="1"/>
</dbReference>
<dbReference type="PROSITE" id="PS50043">
    <property type="entry name" value="HTH_LUXR_2"/>
    <property type="match status" value="1"/>
</dbReference>
<reference evidence="9" key="1">
    <citation type="submission" date="2016-10" db="EMBL/GenBank/DDBJ databases">
        <authorList>
            <person name="Varghese N."/>
            <person name="Submissions S."/>
        </authorList>
    </citation>
    <scope>NUCLEOTIDE SEQUENCE [LARGE SCALE GENOMIC DNA]</scope>
    <source>
        <strain evidence="9">CGMCC 4.3516</strain>
    </source>
</reference>
<dbReference type="GO" id="GO:0006355">
    <property type="term" value="P:regulation of DNA-templated transcription"/>
    <property type="evidence" value="ECO:0007669"/>
    <property type="project" value="InterPro"/>
</dbReference>
<dbReference type="PROSITE" id="PS00622">
    <property type="entry name" value="HTH_LUXR_1"/>
    <property type="match status" value="1"/>
</dbReference>
<dbReference type="RefSeq" id="WP_091039344.1">
    <property type="nucleotide sequence ID" value="NZ_FNAD01000014.1"/>
</dbReference>
<dbReference type="PANTHER" id="PTHR43214:SF24">
    <property type="entry name" value="TRANSCRIPTIONAL REGULATORY PROTEIN NARL-RELATED"/>
    <property type="match status" value="1"/>
</dbReference>
<name>A0A1G7AP83_9ACTN</name>
<proteinExistence type="predicted"/>
<dbReference type="STRING" id="58114.SAMN05216270_11471"/>
<dbReference type="PROSITE" id="PS50110">
    <property type="entry name" value="RESPONSE_REGULATORY"/>
    <property type="match status" value="1"/>
</dbReference>
<keyword evidence="1 5" id="KW-0597">Phosphoprotein</keyword>
<keyword evidence="9" id="KW-1185">Reference proteome</keyword>
<dbReference type="GO" id="GO:0000160">
    <property type="term" value="P:phosphorelay signal transduction system"/>
    <property type="evidence" value="ECO:0007669"/>
    <property type="project" value="InterPro"/>
</dbReference>
<dbReference type="CDD" id="cd17535">
    <property type="entry name" value="REC_NarL-like"/>
    <property type="match status" value="1"/>
</dbReference>
<protein>
    <submittedName>
        <fullName evidence="8">DNA-binding response regulator, NarL/FixJ family, contains REC and HTH domains</fullName>
    </submittedName>
</protein>
<dbReference type="PANTHER" id="PTHR43214">
    <property type="entry name" value="TWO-COMPONENT RESPONSE REGULATOR"/>
    <property type="match status" value="1"/>
</dbReference>
<feature type="modified residue" description="4-aspartylphosphate" evidence="5">
    <location>
        <position position="54"/>
    </location>
</feature>
<feature type="domain" description="HTH luxR-type" evidence="6">
    <location>
        <begin position="148"/>
        <end position="213"/>
    </location>
</feature>
<sequence length="216" mass="23607">MIRVCLVDDQHLVRHGIRRLLDLCEDVEVVAEADDGMAALSVIAETRPDVVLLDLRMPRHDGIWTLNALRDSGIDVPVLVLTTFDDDELVLGAIQAGARGYLLKDVTLQRLVAAVSTLAEGGTLLRPAITDRLLRSLQRIDDPALGVGEALIQPPTDRERDVLRLLAAGFSNREIAEALFLAEGTVKNHVSSILAKLGTRDRTRAVLRALHHGLLD</sequence>
<dbReference type="AlphaFoldDB" id="A0A1G7AP83"/>
<evidence type="ECO:0000256" key="3">
    <source>
        <dbReference type="ARBA" id="ARBA00023125"/>
    </source>
</evidence>